<dbReference type="InterPro" id="IPR029058">
    <property type="entry name" value="AB_hydrolase_fold"/>
</dbReference>
<dbReference type="Gene3D" id="3.40.50.1820">
    <property type="entry name" value="alpha/beta hydrolase"/>
    <property type="match status" value="1"/>
</dbReference>
<evidence type="ECO:0000313" key="3">
    <source>
        <dbReference type="EMBL" id="KAL2821420.1"/>
    </source>
</evidence>
<dbReference type="Proteomes" id="UP001610335">
    <property type="component" value="Unassembled WGS sequence"/>
</dbReference>
<dbReference type="PANTHER" id="PTHR48070:SF7">
    <property type="entry name" value="SERINE HYDROLASE FSH DOMAIN-CONTAINING PROTEIN-RELATED"/>
    <property type="match status" value="1"/>
</dbReference>
<keyword evidence="1 3" id="KW-0378">Hydrolase</keyword>
<dbReference type="Pfam" id="PF03959">
    <property type="entry name" value="FSH1"/>
    <property type="match status" value="1"/>
</dbReference>
<dbReference type="EMBL" id="JBFXLS010000063">
    <property type="protein sequence ID" value="KAL2821420.1"/>
    <property type="molecule type" value="Genomic_DNA"/>
</dbReference>
<dbReference type="SUPFAM" id="SSF53474">
    <property type="entry name" value="alpha/beta-Hydrolases"/>
    <property type="match status" value="1"/>
</dbReference>
<protein>
    <submittedName>
        <fullName evidence="3">Serine hydrolase FSH</fullName>
    </submittedName>
</protein>
<dbReference type="GO" id="GO:0016787">
    <property type="term" value="F:hydrolase activity"/>
    <property type="evidence" value="ECO:0007669"/>
    <property type="project" value="UniProtKB-KW"/>
</dbReference>
<dbReference type="PANTHER" id="PTHR48070">
    <property type="entry name" value="ESTERASE OVCA2"/>
    <property type="match status" value="1"/>
</dbReference>
<evidence type="ECO:0000259" key="2">
    <source>
        <dbReference type="Pfam" id="PF03959"/>
    </source>
</evidence>
<accession>A0ABR4I0Y9</accession>
<feature type="domain" description="Serine hydrolase" evidence="2">
    <location>
        <begin position="2"/>
        <end position="226"/>
    </location>
</feature>
<organism evidence="3 4">
    <name type="scientific">Aspergillus cavernicola</name>
    <dbReference type="NCBI Taxonomy" id="176166"/>
    <lineage>
        <taxon>Eukaryota</taxon>
        <taxon>Fungi</taxon>
        <taxon>Dikarya</taxon>
        <taxon>Ascomycota</taxon>
        <taxon>Pezizomycotina</taxon>
        <taxon>Eurotiomycetes</taxon>
        <taxon>Eurotiomycetidae</taxon>
        <taxon>Eurotiales</taxon>
        <taxon>Aspergillaceae</taxon>
        <taxon>Aspergillus</taxon>
        <taxon>Aspergillus subgen. Nidulantes</taxon>
    </lineage>
</organism>
<evidence type="ECO:0000313" key="4">
    <source>
        <dbReference type="Proteomes" id="UP001610335"/>
    </source>
</evidence>
<gene>
    <name evidence="3" type="ORF">BDW59DRAFT_150080</name>
</gene>
<evidence type="ECO:0000256" key="1">
    <source>
        <dbReference type="ARBA" id="ARBA00022801"/>
    </source>
</evidence>
<keyword evidence="4" id="KW-1185">Reference proteome</keyword>
<proteinExistence type="predicted"/>
<dbReference type="InterPro" id="IPR005645">
    <property type="entry name" value="FSH-like_dom"/>
</dbReference>
<reference evidence="3 4" key="1">
    <citation type="submission" date="2024-07" db="EMBL/GenBank/DDBJ databases">
        <title>Section-level genome sequencing and comparative genomics of Aspergillus sections Usti and Cavernicolus.</title>
        <authorList>
            <consortium name="Lawrence Berkeley National Laboratory"/>
            <person name="Nybo J.L."/>
            <person name="Vesth T.C."/>
            <person name="Theobald S."/>
            <person name="Frisvad J.C."/>
            <person name="Larsen T.O."/>
            <person name="Kjaerboelling I."/>
            <person name="Rothschild-Mancinelli K."/>
            <person name="Lyhne E.K."/>
            <person name="Kogle M.E."/>
            <person name="Barry K."/>
            <person name="Clum A."/>
            <person name="Na H."/>
            <person name="Ledsgaard L."/>
            <person name="Lin J."/>
            <person name="Lipzen A."/>
            <person name="Kuo A."/>
            <person name="Riley R."/>
            <person name="Mondo S."/>
            <person name="LaButti K."/>
            <person name="Haridas S."/>
            <person name="Pangalinan J."/>
            <person name="Salamov A.A."/>
            <person name="Simmons B.A."/>
            <person name="Magnuson J.K."/>
            <person name="Chen J."/>
            <person name="Drula E."/>
            <person name="Henrissat B."/>
            <person name="Wiebenga A."/>
            <person name="Lubbers R.J."/>
            <person name="Gomes A.C."/>
            <person name="Makela M.R."/>
            <person name="Stajich J."/>
            <person name="Grigoriev I.V."/>
            <person name="Mortensen U.H."/>
            <person name="De vries R.P."/>
            <person name="Baker S.E."/>
            <person name="Andersen M.R."/>
        </authorList>
    </citation>
    <scope>NUCLEOTIDE SEQUENCE [LARGE SCALE GENOMIC DNA]</scope>
    <source>
        <strain evidence="3 4">CBS 600.67</strain>
    </source>
</reference>
<comment type="caution">
    <text evidence="3">The sequence shown here is derived from an EMBL/GenBank/DDBJ whole genome shotgun (WGS) entry which is preliminary data.</text>
</comment>
<name>A0ABR4I0Y9_9EURO</name>
<dbReference type="InterPro" id="IPR050593">
    <property type="entry name" value="LovG"/>
</dbReference>
<sequence length="243" mass="26050">MRFLCLHGRGTNSNILESQLAPLSSRFSAQHSFDFLDAECPCPGAPGVAGIYPAPYLSWYKRGSPEEVQSAHDYLISAIEEDGPYDGVIAFSEGAALAASLLLCDQSELSEARFKIAILFNCVVPLVPVADLGQPLEEIVAGHVDSYHDLLFSNSQSAVEQTACLDQAFAFSPEGLRKISIPTIHVIGEKDPFAPSSEVVVNLCEQDLTQVLRHAGGHELPSVAALLDQCAEIIETAIILSGI</sequence>